<name>A0A4R5A4I7_9ACTN</name>
<dbReference type="Gene3D" id="2.70.98.10">
    <property type="match status" value="1"/>
</dbReference>
<dbReference type="Gene3D" id="2.60.40.1180">
    <property type="entry name" value="Golgi alpha-mannosidase II"/>
    <property type="match status" value="1"/>
</dbReference>
<dbReference type="PANTHER" id="PTHR35803">
    <property type="entry name" value="GLUCAN 1,4-ALPHA-GLUCOSIDASE SUSB-RELATED"/>
    <property type="match status" value="1"/>
</dbReference>
<evidence type="ECO:0000256" key="2">
    <source>
        <dbReference type="ARBA" id="ARBA00023295"/>
    </source>
</evidence>
<keyword evidence="2" id="KW-0326">Glycosidase</keyword>
<dbReference type="InterPro" id="IPR029483">
    <property type="entry name" value="GH97_C"/>
</dbReference>
<evidence type="ECO:0000256" key="1">
    <source>
        <dbReference type="ARBA" id="ARBA00022801"/>
    </source>
</evidence>
<dbReference type="Pfam" id="PF14508">
    <property type="entry name" value="GH97_N"/>
    <property type="match status" value="1"/>
</dbReference>
<dbReference type="InterPro" id="IPR013222">
    <property type="entry name" value="Glyco_hyd_98_carb-bd"/>
</dbReference>
<evidence type="ECO:0000259" key="3">
    <source>
        <dbReference type="SMART" id="SM00776"/>
    </source>
</evidence>
<dbReference type="EMBL" id="SMLB01000035">
    <property type="protein sequence ID" value="TDD66801.1"/>
    <property type="molecule type" value="Genomic_DNA"/>
</dbReference>
<keyword evidence="5" id="KW-1185">Reference proteome</keyword>
<dbReference type="InterPro" id="IPR038637">
    <property type="entry name" value="NPCBM_sf"/>
</dbReference>
<dbReference type="InterPro" id="IPR013785">
    <property type="entry name" value="Aldolase_TIM"/>
</dbReference>
<dbReference type="Pfam" id="PF14509">
    <property type="entry name" value="GH97_C"/>
    <property type="match status" value="1"/>
</dbReference>
<reference evidence="4 5" key="1">
    <citation type="submission" date="2019-02" db="EMBL/GenBank/DDBJ databases">
        <title>Draft genome sequences of novel Actinobacteria.</title>
        <authorList>
            <person name="Sahin N."/>
            <person name="Ay H."/>
            <person name="Saygin H."/>
        </authorList>
    </citation>
    <scope>NUCLEOTIDE SEQUENCE [LARGE SCALE GENOMIC DNA]</scope>
    <source>
        <strain evidence="4 5">8K307</strain>
    </source>
</reference>
<feature type="domain" description="Glycosyl hydrolase family 98 putative carbohydrate-binding module" evidence="3">
    <location>
        <begin position="719"/>
        <end position="863"/>
    </location>
</feature>
<sequence>MPPRSPSRSWSSRPASASPPTCAVVQEFVVSESTTWSVRHGRNTVALTWFRGRLTWTVLSGGVQVTPPAPLHLRTADGRDLLSGATYLSDDTREVAEVYDLVVGKRVGRHTVDHRERTVRFACAGGGEVAVVLRAAPDGVALRFALSGLDGATVTGGDVDLRLPATAAVWPLTYTPWYETTRFTSTLDALEPGDYGFPFLVELADDTFALVTEADLDGRYGGSFARYAGGGAVAVTLAGDVVLSGESVATPWRVVILGDLATVVASHLVDDLAPPVEGGVVPAWARPGRAAWSWWSDFYSGAQLSKQLRMLDYAAARGWEYVLVDCGWDGVWMPELVAAASERGVGVFVWVVWDHLATPEQRRKLAEWASWGIAGVKVDFMESEAQERYRWYDEVIAECARVGLMINFHGSVIPRGWARTYPHVMSYEAVRGAEYYVFYSEPLTPEHNTIVPFTRNVVGSADYTPVTFSAAARLTTEAHELALAVVLESGLLNFADDVDEYAKRPIAEAAIERIQAAWDETRLLAGRPGEYVVLARRSGAEWFAGALSALGEPKTVSVDLSTLGLDAGAAYAATVITDDDNDRLTQETRAVTAADTVDLTLRPNGGAVVLLVPSGYTRPPRPPQPAVTVADAILRGGPGEPVEIAAVVTGAEPHLVVPPGWDAPRLARPRAADGSVAWSVTVPADTEPGHVAVLAVHAGDPLGARRSTLAHVRVVSPLGAQPASLVALTPVAAANGSGPVERDMSNGEGNPADGRPMSVAGVHHPKGLGVCAPSEVTWVLDGAEARLTASVGVDDESPAGTTATCAVVGDGRVLTTVEVAAGEPAHELDVDLTGVTRLRLVVQDAAAGAEPAHVDWIDPWITLSPMNVERGTR</sequence>
<gene>
    <name evidence="4" type="ORF">E1262_20940</name>
</gene>
<dbReference type="InterPro" id="IPR008979">
    <property type="entry name" value="Galactose-bd-like_sf"/>
</dbReference>
<dbReference type="PANTHER" id="PTHR35803:SF2">
    <property type="entry name" value="RETAINING ALPHA-GALACTOSIDASE"/>
    <property type="match status" value="1"/>
</dbReference>
<dbReference type="InterPro" id="IPR052720">
    <property type="entry name" value="Glycosyl_hydrolase_97"/>
</dbReference>
<dbReference type="InterPro" id="IPR019563">
    <property type="entry name" value="GH97_catalytic"/>
</dbReference>
<dbReference type="SUPFAM" id="SSF49785">
    <property type="entry name" value="Galactose-binding domain-like"/>
    <property type="match status" value="1"/>
</dbReference>
<dbReference type="OrthoDB" id="57532at2"/>
<dbReference type="InterPro" id="IPR029486">
    <property type="entry name" value="GH97_N"/>
</dbReference>
<dbReference type="GO" id="GO:0016798">
    <property type="term" value="F:hydrolase activity, acting on glycosyl bonds"/>
    <property type="evidence" value="ECO:0007669"/>
    <property type="project" value="UniProtKB-KW"/>
</dbReference>
<dbReference type="AlphaFoldDB" id="A0A4R5A4I7"/>
<dbReference type="SMART" id="SM00776">
    <property type="entry name" value="NPCBM"/>
    <property type="match status" value="1"/>
</dbReference>
<dbReference type="InterPro" id="IPR017853">
    <property type="entry name" value="GH"/>
</dbReference>
<proteinExistence type="predicted"/>
<dbReference type="Proteomes" id="UP000295217">
    <property type="component" value="Unassembled WGS sequence"/>
</dbReference>
<dbReference type="InterPro" id="IPR014718">
    <property type="entry name" value="GH-type_carb-bd"/>
</dbReference>
<comment type="caution">
    <text evidence="4">The sequence shown here is derived from an EMBL/GenBank/DDBJ whole genome shotgun (WGS) entry which is preliminary data.</text>
</comment>
<dbReference type="Gene3D" id="2.60.120.1060">
    <property type="entry name" value="NPCBM/NEW2 domain"/>
    <property type="match status" value="1"/>
</dbReference>
<dbReference type="Pfam" id="PF10566">
    <property type="entry name" value="Glyco_hydro_97"/>
    <property type="match status" value="1"/>
</dbReference>
<evidence type="ECO:0000313" key="5">
    <source>
        <dbReference type="Proteomes" id="UP000295217"/>
    </source>
</evidence>
<protein>
    <recommendedName>
        <fullName evidence="3">Glycosyl hydrolase family 98 putative carbohydrate-binding module domain-containing protein</fullName>
    </recommendedName>
</protein>
<dbReference type="SUPFAM" id="SSF51445">
    <property type="entry name" value="(Trans)glycosidases"/>
    <property type="match status" value="1"/>
</dbReference>
<keyword evidence="1" id="KW-0378">Hydrolase</keyword>
<dbReference type="InterPro" id="IPR013780">
    <property type="entry name" value="Glyco_hydro_b"/>
</dbReference>
<organism evidence="4 5">
    <name type="scientific">Jiangella aurantiaca</name>
    <dbReference type="NCBI Taxonomy" id="2530373"/>
    <lineage>
        <taxon>Bacteria</taxon>
        <taxon>Bacillati</taxon>
        <taxon>Actinomycetota</taxon>
        <taxon>Actinomycetes</taxon>
        <taxon>Jiangellales</taxon>
        <taxon>Jiangellaceae</taxon>
        <taxon>Jiangella</taxon>
    </lineage>
</organism>
<evidence type="ECO:0000313" key="4">
    <source>
        <dbReference type="EMBL" id="TDD66801.1"/>
    </source>
</evidence>
<accession>A0A4R5A4I7</accession>
<dbReference type="GO" id="GO:0030246">
    <property type="term" value="F:carbohydrate binding"/>
    <property type="evidence" value="ECO:0007669"/>
    <property type="project" value="InterPro"/>
</dbReference>
<dbReference type="Gene3D" id="3.20.20.70">
    <property type="entry name" value="Aldolase class I"/>
    <property type="match status" value="1"/>
</dbReference>
<dbReference type="Pfam" id="PF08305">
    <property type="entry name" value="NPCBM"/>
    <property type="match status" value="1"/>
</dbReference>